<evidence type="ECO:0000256" key="2">
    <source>
        <dbReference type="ARBA" id="ARBA00022741"/>
    </source>
</evidence>
<organism evidence="5">
    <name type="scientific">Candidatus Fermentithermobacillus carboniphilus</name>
    <dbReference type="NCBI Taxonomy" id="3085328"/>
    <lineage>
        <taxon>Bacteria</taxon>
        <taxon>Bacillati</taxon>
        <taxon>Bacillota</taxon>
        <taxon>Candidatus Fermentithermobacillia</taxon>
        <taxon>Candidatus Fermentithermobacillales</taxon>
        <taxon>Candidatus Fermentithermobacillaceae</taxon>
        <taxon>Candidatus Fermentithermobacillus</taxon>
    </lineage>
</organism>
<sequence>MKTVVAVDPGFSGTRLFFYSFDERYPALDTGKTRVEILRPGEDPFSRLDRVNVTPPDVVVLPGGSYRPSPPGVYRLSDTLASDASCIAPWHPRNQMTIMAYRYCLHKKIPGIVVEPMNSAELLDEAVLSGYPAYKRRGCFYAVPQRAAWEHWVSRHRETGRDLSGITVYLGEEACVSAHKGTRVVDTSDPIMGEGPYGWRSAGTLPATAFISYMHEGGLGERPLRKLKEDSGVYGYARNSAGTVESLVEALTKGDEKAVSGVVGMAYQVSKEIGRQTAALSGKIDVVVVCGPLVVLRDLVDGISRRVSKWAPVEVVREDLVPPVLIKEGIDVLMGKSVRDIS</sequence>
<dbReference type="SUPFAM" id="SSF53067">
    <property type="entry name" value="Actin-like ATPase domain"/>
    <property type="match status" value="2"/>
</dbReference>
<keyword evidence="2" id="KW-0547">Nucleotide-binding</keyword>
<dbReference type="InterPro" id="IPR043129">
    <property type="entry name" value="ATPase_NBD"/>
</dbReference>
<dbReference type="KEGG" id="fcz:IMF26_02225"/>
<dbReference type="GO" id="GO:0008776">
    <property type="term" value="F:acetate kinase activity"/>
    <property type="evidence" value="ECO:0007669"/>
    <property type="project" value="TreeGrafter"/>
</dbReference>
<dbReference type="Gene3D" id="3.30.420.40">
    <property type="match status" value="2"/>
</dbReference>
<protein>
    <recommendedName>
        <fullName evidence="6">Butyrate kinase</fullName>
    </recommendedName>
</protein>
<dbReference type="GO" id="GO:0006083">
    <property type="term" value="P:acetate metabolic process"/>
    <property type="evidence" value="ECO:0007669"/>
    <property type="project" value="TreeGrafter"/>
</dbReference>
<dbReference type="GO" id="GO:0005524">
    <property type="term" value="F:ATP binding"/>
    <property type="evidence" value="ECO:0007669"/>
    <property type="project" value="UniProtKB-KW"/>
</dbReference>
<gene>
    <name evidence="5" type="ORF">IMF26_02225</name>
</gene>
<accession>A0AAT9LCV1</accession>
<dbReference type="PANTHER" id="PTHR21060:SF15">
    <property type="entry name" value="ACETATE KINASE-RELATED"/>
    <property type="match status" value="1"/>
</dbReference>
<evidence type="ECO:0000256" key="1">
    <source>
        <dbReference type="ARBA" id="ARBA00022679"/>
    </source>
</evidence>
<name>A0AAT9LCV1_9FIRM</name>
<dbReference type="InterPro" id="IPR000890">
    <property type="entry name" value="Aliphatic_acid_kin_short-chain"/>
</dbReference>
<evidence type="ECO:0008006" key="6">
    <source>
        <dbReference type="Google" id="ProtNLM"/>
    </source>
</evidence>
<evidence type="ECO:0000256" key="3">
    <source>
        <dbReference type="ARBA" id="ARBA00022777"/>
    </source>
</evidence>
<reference evidence="5" key="1">
    <citation type="submission" date="2020-10" db="EMBL/GenBank/DDBJ databases">
        <authorList>
            <person name="Kadnikov V."/>
            <person name="Beletsky A.V."/>
            <person name="Mardanov A.V."/>
            <person name="Karnachuk O.V."/>
            <person name="Ravin N.V."/>
        </authorList>
    </citation>
    <scope>NUCLEOTIDE SEQUENCE</scope>
    <source>
        <strain evidence="5">Bu02</strain>
    </source>
</reference>
<reference evidence="5" key="2">
    <citation type="journal article" date="2023" name="Biology">
        <title>Prokaryotic Life Associated with Coal-Fire Gas Vents Revealed by Metagenomics.</title>
        <authorList>
            <person name="Kadnikov V.V."/>
            <person name="Mardanov A.V."/>
            <person name="Beletsky A.V."/>
            <person name="Karnachuk O.V."/>
            <person name="Ravin N.V."/>
        </authorList>
    </citation>
    <scope>NUCLEOTIDE SEQUENCE</scope>
    <source>
        <strain evidence="5">Bu02</strain>
    </source>
</reference>
<proteinExistence type="predicted"/>
<dbReference type="PANTHER" id="PTHR21060">
    <property type="entry name" value="ACETATE KINASE"/>
    <property type="match status" value="1"/>
</dbReference>
<dbReference type="AlphaFoldDB" id="A0AAT9LCV1"/>
<evidence type="ECO:0000256" key="4">
    <source>
        <dbReference type="ARBA" id="ARBA00022840"/>
    </source>
</evidence>
<keyword evidence="3" id="KW-0418">Kinase</keyword>
<keyword evidence="1" id="KW-0808">Transferase</keyword>
<dbReference type="Pfam" id="PF00871">
    <property type="entry name" value="Acetate_kinase"/>
    <property type="match status" value="1"/>
</dbReference>
<evidence type="ECO:0000313" key="5">
    <source>
        <dbReference type="EMBL" id="QUL98911.1"/>
    </source>
</evidence>
<keyword evidence="4" id="KW-0067">ATP-binding</keyword>
<dbReference type="EMBL" id="CP062796">
    <property type="protein sequence ID" value="QUL98911.1"/>
    <property type="molecule type" value="Genomic_DNA"/>
</dbReference>